<evidence type="ECO:0000256" key="7">
    <source>
        <dbReference type="SAM" id="Phobius"/>
    </source>
</evidence>
<organism evidence="8 9">
    <name type="scientific">Kushneria marisflavi</name>
    <dbReference type="NCBI Taxonomy" id="157779"/>
    <lineage>
        <taxon>Bacteria</taxon>
        <taxon>Pseudomonadati</taxon>
        <taxon>Pseudomonadota</taxon>
        <taxon>Gammaproteobacteria</taxon>
        <taxon>Oceanospirillales</taxon>
        <taxon>Halomonadaceae</taxon>
        <taxon>Kushneria</taxon>
    </lineage>
</organism>
<evidence type="ECO:0000256" key="3">
    <source>
        <dbReference type="ARBA" id="ARBA00022475"/>
    </source>
</evidence>
<feature type="transmembrane region" description="Helical" evidence="7">
    <location>
        <begin position="51"/>
        <end position="71"/>
    </location>
</feature>
<keyword evidence="9" id="KW-1185">Reference proteome</keyword>
<dbReference type="Proteomes" id="UP000194457">
    <property type="component" value="Chromosome"/>
</dbReference>
<proteinExistence type="inferred from homology"/>
<dbReference type="EMBL" id="CP021358">
    <property type="protein sequence ID" value="ART64572.1"/>
    <property type="molecule type" value="Genomic_DNA"/>
</dbReference>
<evidence type="ECO:0000256" key="1">
    <source>
        <dbReference type="ARBA" id="ARBA00004651"/>
    </source>
</evidence>
<dbReference type="GO" id="GO:0005886">
    <property type="term" value="C:plasma membrane"/>
    <property type="evidence" value="ECO:0007669"/>
    <property type="project" value="UniProtKB-SubCell"/>
</dbReference>
<evidence type="ECO:0000256" key="4">
    <source>
        <dbReference type="ARBA" id="ARBA00022692"/>
    </source>
</evidence>
<evidence type="ECO:0000256" key="6">
    <source>
        <dbReference type="ARBA" id="ARBA00023136"/>
    </source>
</evidence>
<dbReference type="OrthoDB" id="5382961at2"/>
<evidence type="ECO:0000313" key="8">
    <source>
        <dbReference type="EMBL" id="ART64572.1"/>
    </source>
</evidence>
<evidence type="ECO:0000313" key="9">
    <source>
        <dbReference type="Proteomes" id="UP000194457"/>
    </source>
</evidence>
<keyword evidence="6 7" id="KW-0472">Membrane</keyword>
<dbReference type="Pfam" id="PF07681">
    <property type="entry name" value="DoxX"/>
    <property type="match status" value="1"/>
</dbReference>
<dbReference type="InterPro" id="IPR051907">
    <property type="entry name" value="DoxX-like_oxidoreductase"/>
</dbReference>
<protein>
    <recommendedName>
        <fullName evidence="10">DoxX family protein</fullName>
    </recommendedName>
</protein>
<feature type="transmembrane region" description="Helical" evidence="7">
    <location>
        <begin position="12"/>
        <end position="31"/>
    </location>
</feature>
<sequence length="146" mass="15143">MTGSTRSLTGQDIAALLLRLALGTMFIAHGLTKLLVWTLSGTGAFFASIGLPAWLAWPITGLELVGGALLILGVRVRWVALILALELVGASIPHIANGWMFSSSGGGWEYPVFLAVTALALSCLDGGRLSLSGPAGQHSSLNDRSS</sequence>
<comment type="similarity">
    <text evidence="2">Belongs to the DoxX family.</text>
</comment>
<keyword evidence="4 7" id="KW-0812">Transmembrane</keyword>
<feature type="transmembrane region" description="Helical" evidence="7">
    <location>
        <begin position="78"/>
        <end position="96"/>
    </location>
</feature>
<evidence type="ECO:0000256" key="5">
    <source>
        <dbReference type="ARBA" id="ARBA00022989"/>
    </source>
</evidence>
<name>A0A240UU46_9GAMM</name>
<gene>
    <name evidence="8" type="ORF">B9H00_04400</name>
</gene>
<evidence type="ECO:0008006" key="10">
    <source>
        <dbReference type="Google" id="ProtNLM"/>
    </source>
</evidence>
<evidence type="ECO:0000256" key="2">
    <source>
        <dbReference type="ARBA" id="ARBA00006679"/>
    </source>
</evidence>
<dbReference type="KEGG" id="kma:B9H00_04400"/>
<accession>A0A240UU46</accession>
<reference evidence="8 9" key="1">
    <citation type="submission" date="2017-05" db="EMBL/GenBank/DDBJ databases">
        <authorList>
            <person name="Song R."/>
            <person name="Chenine A.L."/>
            <person name="Ruprecht R.M."/>
        </authorList>
    </citation>
    <scope>NUCLEOTIDE SEQUENCE [LARGE SCALE GENOMIC DNA]</scope>
    <source>
        <strain evidence="8">SW32</strain>
    </source>
</reference>
<dbReference type="PANTHER" id="PTHR33452:SF1">
    <property type="entry name" value="INNER MEMBRANE PROTEIN YPHA-RELATED"/>
    <property type="match status" value="1"/>
</dbReference>
<dbReference type="PANTHER" id="PTHR33452">
    <property type="entry name" value="OXIDOREDUCTASE CATD-RELATED"/>
    <property type="match status" value="1"/>
</dbReference>
<keyword evidence="5 7" id="KW-1133">Transmembrane helix</keyword>
<comment type="subcellular location">
    <subcellularLocation>
        <location evidence="1">Cell membrane</location>
        <topology evidence="1">Multi-pass membrane protein</topology>
    </subcellularLocation>
</comment>
<keyword evidence="3" id="KW-1003">Cell membrane</keyword>
<dbReference type="InterPro" id="IPR032808">
    <property type="entry name" value="DoxX"/>
</dbReference>
<dbReference type="AlphaFoldDB" id="A0A240UU46"/>